<dbReference type="RefSeq" id="WP_185680751.1">
    <property type="nucleotide sequence ID" value="NZ_JACLAX010000034.1"/>
</dbReference>
<dbReference type="SUPFAM" id="SSF52833">
    <property type="entry name" value="Thioredoxin-like"/>
    <property type="match status" value="1"/>
</dbReference>
<dbReference type="EMBL" id="JACLAX010000034">
    <property type="protein sequence ID" value="MBC2670897.1"/>
    <property type="molecule type" value="Genomic_DNA"/>
</dbReference>
<evidence type="ECO:0000256" key="6">
    <source>
        <dbReference type="PROSITE-ProRule" id="PRU01282"/>
    </source>
</evidence>
<dbReference type="Gene3D" id="3.40.30.10">
    <property type="entry name" value="Glutaredoxin"/>
    <property type="match status" value="1"/>
</dbReference>
<proteinExistence type="inferred from homology"/>
<evidence type="ECO:0000256" key="2">
    <source>
        <dbReference type="ARBA" id="ARBA00022849"/>
    </source>
</evidence>
<dbReference type="InterPro" id="IPR006659">
    <property type="entry name" value="Arsenate_reductase"/>
</dbReference>
<protein>
    <recommendedName>
        <fullName evidence="5">Arsenate reductase</fullName>
        <ecNumber evidence="4">1.20.4.1</ecNumber>
    </recommendedName>
</protein>
<name>A0A7X1G2V7_9SPHN</name>
<keyword evidence="3" id="KW-0560">Oxidoreductase</keyword>
<evidence type="ECO:0000256" key="4">
    <source>
        <dbReference type="ARBA" id="ARBA00038969"/>
    </source>
</evidence>
<organism evidence="7 8">
    <name type="scientific">Novosphingobium piscinae</name>
    <dbReference type="NCBI Taxonomy" id="1507448"/>
    <lineage>
        <taxon>Bacteria</taxon>
        <taxon>Pseudomonadati</taxon>
        <taxon>Pseudomonadota</taxon>
        <taxon>Alphaproteobacteria</taxon>
        <taxon>Sphingomonadales</taxon>
        <taxon>Sphingomonadaceae</taxon>
        <taxon>Novosphingobium</taxon>
    </lineage>
</organism>
<dbReference type="GO" id="GO:0008794">
    <property type="term" value="F:arsenate reductase (glutaredoxin) activity"/>
    <property type="evidence" value="ECO:0007669"/>
    <property type="project" value="UniProtKB-EC"/>
</dbReference>
<dbReference type="InterPro" id="IPR006660">
    <property type="entry name" value="Arsenate_reductase-like"/>
</dbReference>
<dbReference type="PANTHER" id="PTHR30041">
    <property type="entry name" value="ARSENATE REDUCTASE"/>
    <property type="match status" value="1"/>
</dbReference>
<keyword evidence="2" id="KW-0059">Arsenical resistance</keyword>
<comment type="caution">
    <text evidence="7">The sequence shown here is derived from an EMBL/GenBank/DDBJ whole genome shotgun (WGS) entry which is preliminary data.</text>
</comment>
<comment type="similarity">
    <text evidence="1 6">Belongs to the ArsC family.</text>
</comment>
<evidence type="ECO:0000256" key="1">
    <source>
        <dbReference type="ARBA" id="ARBA00007198"/>
    </source>
</evidence>
<dbReference type="Pfam" id="PF03960">
    <property type="entry name" value="ArsC"/>
    <property type="match status" value="1"/>
</dbReference>
<dbReference type="CDD" id="cd03034">
    <property type="entry name" value="ArsC_ArsC"/>
    <property type="match status" value="1"/>
</dbReference>
<reference evidence="7 8" key="1">
    <citation type="submission" date="2020-08" db="EMBL/GenBank/DDBJ databases">
        <title>The genome sequence of type strain Novosphingobium piscinae KCTC 42194.</title>
        <authorList>
            <person name="Liu Y."/>
        </authorList>
    </citation>
    <scope>NUCLEOTIDE SEQUENCE [LARGE SCALE GENOMIC DNA]</scope>
    <source>
        <strain evidence="7 8">KCTC 42194</strain>
    </source>
</reference>
<gene>
    <name evidence="7" type="ORF">H7F53_17215</name>
</gene>
<dbReference type="EC" id="1.20.4.1" evidence="4"/>
<sequence>MKATIWHNPACGTSRKTLAILQETPGLVVTVVDYLKTPPSADKLAQLYHDAGLTPQQGLRLRGTDAAARGLPEAAAPTVLAAMAAEPVLIERPLVETDRGVRLCRPQDKVRDIL</sequence>
<evidence type="ECO:0000256" key="5">
    <source>
        <dbReference type="ARBA" id="ARBA00039879"/>
    </source>
</evidence>
<evidence type="ECO:0000313" key="8">
    <source>
        <dbReference type="Proteomes" id="UP000551327"/>
    </source>
</evidence>
<dbReference type="PANTHER" id="PTHR30041:SF5">
    <property type="entry name" value="ARSENATE REDUCTASE-RELATED"/>
    <property type="match status" value="1"/>
</dbReference>
<dbReference type="PROSITE" id="PS51353">
    <property type="entry name" value="ARSC"/>
    <property type="match status" value="1"/>
</dbReference>
<evidence type="ECO:0000313" key="7">
    <source>
        <dbReference type="EMBL" id="MBC2670897.1"/>
    </source>
</evidence>
<dbReference type="InterPro" id="IPR036249">
    <property type="entry name" value="Thioredoxin-like_sf"/>
</dbReference>
<dbReference type="Proteomes" id="UP000551327">
    <property type="component" value="Unassembled WGS sequence"/>
</dbReference>
<evidence type="ECO:0000256" key="3">
    <source>
        <dbReference type="ARBA" id="ARBA00023002"/>
    </source>
</evidence>
<keyword evidence="8" id="KW-1185">Reference proteome</keyword>
<dbReference type="GO" id="GO:0046685">
    <property type="term" value="P:response to arsenic-containing substance"/>
    <property type="evidence" value="ECO:0007669"/>
    <property type="project" value="UniProtKB-KW"/>
</dbReference>
<dbReference type="AlphaFoldDB" id="A0A7X1G2V7"/>
<accession>A0A7X1G2V7</accession>